<accession>A0AAQ3UMI9</accession>
<evidence type="ECO:0000256" key="1">
    <source>
        <dbReference type="ARBA" id="ARBA00009861"/>
    </source>
</evidence>
<dbReference type="PANTHER" id="PTHR31147:SF61">
    <property type="entry name" value="ACYL TRANSFERASE 15"/>
    <property type="match status" value="1"/>
</dbReference>
<name>A0AAQ3UMI9_PASNO</name>
<keyword evidence="4" id="KW-1185">Reference proteome</keyword>
<organism evidence="3 4">
    <name type="scientific">Paspalum notatum var. saurae</name>
    <dbReference type="NCBI Taxonomy" id="547442"/>
    <lineage>
        <taxon>Eukaryota</taxon>
        <taxon>Viridiplantae</taxon>
        <taxon>Streptophyta</taxon>
        <taxon>Embryophyta</taxon>
        <taxon>Tracheophyta</taxon>
        <taxon>Spermatophyta</taxon>
        <taxon>Magnoliopsida</taxon>
        <taxon>Liliopsida</taxon>
        <taxon>Poales</taxon>
        <taxon>Poaceae</taxon>
        <taxon>PACMAD clade</taxon>
        <taxon>Panicoideae</taxon>
        <taxon>Andropogonodae</taxon>
        <taxon>Paspaleae</taxon>
        <taxon>Paspalinae</taxon>
        <taxon>Paspalum</taxon>
    </lineage>
</organism>
<reference evidence="3 4" key="1">
    <citation type="submission" date="2024-02" db="EMBL/GenBank/DDBJ databases">
        <title>High-quality chromosome-scale genome assembly of Pensacola bahiagrass (Paspalum notatum Flugge var. saurae).</title>
        <authorList>
            <person name="Vega J.M."/>
            <person name="Podio M."/>
            <person name="Orjuela J."/>
            <person name="Siena L.A."/>
            <person name="Pessino S.C."/>
            <person name="Combes M.C."/>
            <person name="Mariac C."/>
            <person name="Albertini E."/>
            <person name="Pupilli F."/>
            <person name="Ortiz J.P.A."/>
            <person name="Leblanc O."/>
        </authorList>
    </citation>
    <scope>NUCLEOTIDE SEQUENCE [LARGE SCALE GENOMIC DNA]</scope>
    <source>
        <strain evidence="3">R1</strain>
        <tissue evidence="3">Leaf</tissue>
    </source>
</reference>
<feature type="region of interest" description="Disordered" evidence="2">
    <location>
        <begin position="1"/>
        <end position="22"/>
    </location>
</feature>
<sequence>MAMSIVVSKSSPVAVRPSSEPKKTSATAVKLSSFDVGLVRRTATAQLVFDHPLHDAAETIKRALSQALVHYYPISGRIVAAAGDDDNDAHIECTGEGVAFVAASANCALKEATAFFNRSPGARTTTTVLDELAVDYPGEGCGGGPTDPLVQVQVTEFSCGGFVLGVTWNHGIADGTGMAQFLQAVGELARGLPSPSVAPVRWDDALPSLPISVAALEQLATSLEPLDLARLGIAVPSSLIRRIKAESGERRCTTFEAVAAVLWRCRTRAIVADPNSLALLSFPANVRRHVGAMDGYYGNCITQQLVMATAGAVARAEIAELVGMIRCAKEEIAGQLANRGSGDYDQLLQAVDLEQIGRLQYGALNVSSWRNLGFDNADFGAGTPAKVMCYGKALQTLPLCVIGLPCKGGDDGQDNVFSVCVKQEHVDAFLKELASLA</sequence>
<evidence type="ECO:0000313" key="4">
    <source>
        <dbReference type="Proteomes" id="UP001341281"/>
    </source>
</evidence>
<dbReference type="EMBL" id="CP144753">
    <property type="protein sequence ID" value="WVZ92870.1"/>
    <property type="molecule type" value="Genomic_DNA"/>
</dbReference>
<dbReference type="InterPro" id="IPR023213">
    <property type="entry name" value="CAT-like_dom_sf"/>
</dbReference>
<evidence type="ECO:0000256" key="2">
    <source>
        <dbReference type="SAM" id="MobiDB-lite"/>
    </source>
</evidence>
<dbReference type="GO" id="GO:0016747">
    <property type="term" value="F:acyltransferase activity, transferring groups other than amino-acyl groups"/>
    <property type="evidence" value="ECO:0007669"/>
    <property type="project" value="UniProtKB-ARBA"/>
</dbReference>
<protein>
    <submittedName>
        <fullName evidence="3">Uncharacterized protein</fullName>
    </submittedName>
</protein>
<dbReference type="Proteomes" id="UP001341281">
    <property type="component" value="Chromosome 09"/>
</dbReference>
<dbReference type="Gene3D" id="3.30.559.10">
    <property type="entry name" value="Chloramphenicol acetyltransferase-like domain"/>
    <property type="match status" value="2"/>
</dbReference>
<dbReference type="InterPro" id="IPR050898">
    <property type="entry name" value="Plant_acyltransferase"/>
</dbReference>
<gene>
    <name evidence="3" type="ORF">U9M48_038906</name>
</gene>
<evidence type="ECO:0000313" key="3">
    <source>
        <dbReference type="EMBL" id="WVZ92870.1"/>
    </source>
</evidence>
<proteinExistence type="inferred from homology"/>
<dbReference type="AlphaFoldDB" id="A0AAQ3UMI9"/>
<comment type="similarity">
    <text evidence="1">Belongs to the plant acyltransferase family.</text>
</comment>
<dbReference type="PANTHER" id="PTHR31147">
    <property type="entry name" value="ACYL TRANSFERASE 4"/>
    <property type="match status" value="1"/>
</dbReference>
<dbReference type="Pfam" id="PF02458">
    <property type="entry name" value="Transferase"/>
    <property type="match status" value="2"/>
</dbReference>